<dbReference type="EMBL" id="FUWJ01000008">
    <property type="protein sequence ID" value="SKA28897.1"/>
    <property type="molecule type" value="Genomic_DNA"/>
</dbReference>
<accession>A0A1T4SL23</accession>
<keyword evidence="3" id="KW-1185">Reference proteome</keyword>
<dbReference type="Gene3D" id="3.40.50.10140">
    <property type="entry name" value="Toll/interleukin-1 receptor homology (TIR) domain"/>
    <property type="match status" value="1"/>
</dbReference>
<evidence type="ECO:0000259" key="1">
    <source>
        <dbReference type="PROSITE" id="PS50104"/>
    </source>
</evidence>
<dbReference type="RefSeq" id="WP_085936579.1">
    <property type="nucleotide sequence ID" value="NZ_FUWJ01000008.1"/>
</dbReference>
<organism evidence="2 3">
    <name type="scientific">Enhydrobacter aerosaccus</name>
    <dbReference type="NCBI Taxonomy" id="225324"/>
    <lineage>
        <taxon>Bacteria</taxon>
        <taxon>Pseudomonadati</taxon>
        <taxon>Pseudomonadota</taxon>
        <taxon>Alphaproteobacteria</taxon>
        <taxon>Hyphomicrobiales</taxon>
        <taxon>Enhydrobacter</taxon>
    </lineage>
</organism>
<dbReference type="InterPro" id="IPR000157">
    <property type="entry name" value="TIR_dom"/>
</dbReference>
<proteinExistence type="predicted"/>
<evidence type="ECO:0000313" key="2">
    <source>
        <dbReference type="EMBL" id="SKA28897.1"/>
    </source>
</evidence>
<dbReference type="InterPro" id="IPR035897">
    <property type="entry name" value="Toll_tir_struct_dom_sf"/>
</dbReference>
<name>A0A1T4SL23_9HYPH</name>
<evidence type="ECO:0000313" key="3">
    <source>
        <dbReference type="Proteomes" id="UP000190092"/>
    </source>
</evidence>
<dbReference type="STRING" id="225324.SAMN02745126_04841"/>
<dbReference type="PROSITE" id="PS50104">
    <property type="entry name" value="TIR"/>
    <property type="match status" value="1"/>
</dbReference>
<dbReference type="OrthoDB" id="344630at2"/>
<dbReference type="GO" id="GO:0007165">
    <property type="term" value="P:signal transduction"/>
    <property type="evidence" value="ECO:0007669"/>
    <property type="project" value="InterPro"/>
</dbReference>
<protein>
    <submittedName>
        <fullName evidence="2">TIR domain-containing protein</fullName>
    </submittedName>
</protein>
<gene>
    <name evidence="2" type="ORF">SAMN02745126_04841</name>
</gene>
<dbReference type="AlphaFoldDB" id="A0A1T4SL23"/>
<feature type="domain" description="TIR" evidence="1">
    <location>
        <begin position="131"/>
        <end position="267"/>
    </location>
</feature>
<dbReference type="Pfam" id="PF13676">
    <property type="entry name" value="TIR_2"/>
    <property type="match status" value="1"/>
</dbReference>
<dbReference type="Proteomes" id="UP000190092">
    <property type="component" value="Unassembled WGS sequence"/>
</dbReference>
<sequence length="386" mass="43005">MSLYELAVLGDATDAQRSRLLQTVQDMVDDFGLRIGVDVVVHDGTSVPNRDRRAAFAAVYFGGDANTDLAAVDELIRTSAPVIPTIAEGADFATQIPAQLHFANGLRRRADDPEMAALAAGLLECVGLLRRQRRAFISYRRIESRSAAMQLHDLLTSRGFDVFLDTHDVRPGEPFQDVLWHRLCDSDVLVMLDTPTYFESKWTRHEIGRARAKEIHVLRVVWPDHSPSRLTDMAETIYLEKADLAGVDGPIEEATSDRIALAVERLRSRSIASRYMSITGRLRADVDRIGGAITAIGSHRSIAIRLLDDRKVWAYPIVGIPTAELLNDVAEKARRADQRETPILVYDHVGISEAWVAHLKWLDDNIKAVRAIKTAEIGWALAAWES</sequence>
<reference evidence="3" key="1">
    <citation type="submission" date="2017-02" db="EMBL/GenBank/DDBJ databases">
        <authorList>
            <person name="Varghese N."/>
            <person name="Submissions S."/>
        </authorList>
    </citation>
    <scope>NUCLEOTIDE SEQUENCE [LARGE SCALE GENOMIC DNA]</scope>
    <source>
        <strain evidence="3">ATCC 27094</strain>
    </source>
</reference>
<dbReference type="SUPFAM" id="SSF52200">
    <property type="entry name" value="Toll/Interleukin receptor TIR domain"/>
    <property type="match status" value="1"/>
</dbReference>